<dbReference type="SUPFAM" id="SSF55961">
    <property type="entry name" value="Bet v1-like"/>
    <property type="match status" value="1"/>
</dbReference>
<dbReference type="RefSeq" id="WP_101522773.1">
    <property type="nucleotide sequence ID" value="NZ_PKLZ01000016.1"/>
</dbReference>
<reference evidence="2" key="1">
    <citation type="submission" date="2017-11" db="EMBL/GenBank/DDBJ databases">
        <title>The draft genome sequence of Chromatocurvus sp. F02.</title>
        <authorList>
            <person name="Du Z.-J."/>
            <person name="Chang Y.-Q."/>
        </authorList>
    </citation>
    <scope>NUCLEOTIDE SEQUENCE [LARGE SCALE GENOMIC DNA]</scope>
    <source>
        <strain evidence="2">F02</strain>
    </source>
</reference>
<gene>
    <name evidence="1" type="ORF">CWI75_17265</name>
</gene>
<keyword evidence="2" id="KW-1185">Reference proteome</keyword>
<name>A0A2N5XYH9_9GAMM</name>
<dbReference type="Proteomes" id="UP000234845">
    <property type="component" value="Unassembled WGS sequence"/>
</dbReference>
<dbReference type="Pfam" id="PF10604">
    <property type="entry name" value="Polyketide_cyc2"/>
    <property type="match status" value="1"/>
</dbReference>
<dbReference type="AlphaFoldDB" id="A0A2N5XYH9"/>
<dbReference type="OrthoDB" id="5735806at2"/>
<accession>A0A2N5XYH9</accession>
<dbReference type="EMBL" id="PKLZ01000016">
    <property type="protein sequence ID" value="PLW81182.1"/>
    <property type="molecule type" value="Genomic_DNA"/>
</dbReference>
<evidence type="ECO:0000313" key="2">
    <source>
        <dbReference type="Proteomes" id="UP000234845"/>
    </source>
</evidence>
<dbReference type="Gene3D" id="3.30.530.20">
    <property type="match status" value="1"/>
</dbReference>
<sequence>MSQELSAQTLIDLPVTEAWAKLRDISLAHNYVPGIVKTVIVSENSEGPGASRYVYRNGKSYIQETVEEWHEGKGFLIRLHRGDKPAPPFRKAWFRYALEGNDSGQTLFTATLEYEMPWGRLGDWLGRRMAGVVGATLADVAIAMKLYYETGQPTTAAALKAYTARPDATPAAVQTASGRSP</sequence>
<protein>
    <submittedName>
        <fullName evidence="1">SRPBCC family protein</fullName>
    </submittedName>
</protein>
<evidence type="ECO:0000313" key="1">
    <source>
        <dbReference type="EMBL" id="PLW81182.1"/>
    </source>
</evidence>
<dbReference type="InterPro" id="IPR023393">
    <property type="entry name" value="START-like_dom_sf"/>
</dbReference>
<proteinExistence type="predicted"/>
<organism evidence="1 2">
    <name type="scientific">Kineobactrum sediminis</name>
    <dbReference type="NCBI Taxonomy" id="1905677"/>
    <lineage>
        <taxon>Bacteria</taxon>
        <taxon>Pseudomonadati</taxon>
        <taxon>Pseudomonadota</taxon>
        <taxon>Gammaproteobacteria</taxon>
        <taxon>Cellvibrionales</taxon>
        <taxon>Halieaceae</taxon>
        <taxon>Kineobactrum</taxon>
    </lineage>
</organism>
<dbReference type="InterPro" id="IPR019587">
    <property type="entry name" value="Polyketide_cyclase/dehydratase"/>
</dbReference>
<comment type="caution">
    <text evidence="1">The sequence shown here is derived from an EMBL/GenBank/DDBJ whole genome shotgun (WGS) entry which is preliminary data.</text>
</comment>